<proteinExistence type="predicted"/>
<accession>A0A538SFX7</accession>
<dbReference type="AlphaFoldDB" id="A0A538SFX7"/>
<dbReference type="InterPro" id="IPR006311">
    <property type="entry name" value="TAT_signal"/>
</dbReference>
<reference evidence="1 2" key="1">
    <citation type="journal article" date="2019" name="Nat. Microbiol.">
        <title>Mediterranean grassland soil C-N compound turnover is dependent on rainfall and depth, and is mediated by genomically divergent microorganisms.</title>
        <authorList>
            <person name="Diamond S."/>
            <person name="Andeer P.F."/>
            <person name="Li Z."/>
            <person name="Crits-Christoph A."/>
            <person name="Burstein D."/>
            <person name="Anantharaman K."/>
            <person name="Lane K.R."/>
            <person name="Thomas B.C."/>
            <person name="Pan C."/>
            <person name="Northen T.R."/>
            <person name="Banfield J.F."/>
        </authorList>
    </citation>
    <scope>NUCLEOTIDE SEQUENCE [LARGE SCALE GENOMIC DNA]</scope>
    <source>
        <strain evidence="1">WS_2</strain>
    </source>
</reference>
<feature type="non-terminal residue" evidence="1">
    <location>
        <position position="87"/>
    </location>
</feature>
<comment type="caution">
    <text evidence="1">The sequence shown here is derived from an EMBL/GenBank/DDBJ whole genome shotgun (WGS) entry which is preliminary data.</text>
</comment>
<dbReference type="Proteomes" id="UP000317716">
    <property type="component" value="Unassembled WGS sequence"/>
</dbReference>
<dbReference type="NCBIfam" id="TIGR01409">
    <property type="entry name" value="TAT_signal_seq"/>
    <property type="match status" value="1"/>
</dbReference>
<dbReference type="EMBL" id="VBOS01000418">
    <property type="protein sequence ID" value="TMQ50273.1"/>
    <property type="molecule type" value="Genomic_DNA"/>
</dbReference>
<gene>
    <name evidence="1" type="ORF">E6K72_11600</name>
</gene>
<evidence type="ECO:0000313" key="1">
    <source>
        <dbReference type="EMBL" id="TMQ50273.1"/>
    </source>
</evidence>
<name>A0A538SFX7_UNCEI</name>
<organism evidence="1 2">
    <name type="scientific">Eiseniibacteriota bacterium</name>
    <dbReference type="NCBI Taxonomy" id="2212470"/>
    <lineage>
        <taxon>Bacteria</taxon>
        <taxon>Candidatus Eiseniibacteriota</taxon>
    </lineage>
</organism>
<dbReference type="InterPro" id="IPR019546">
    <property type="entry name" value="TAT_signal_bac_arc"/>
</dbReference>
<sequence>MLTRRHFLAATAGALGAAALGDGFLLEPAAVQITRHELPIPSLPAALDGVRIACLADVHLHRGISRAAHAALEQVDRERPEIVVLAG</sequence>
<protein>
    <submittedName>
        <fullName evidence="1">Twin-arginine translocation signal domain-containing protein</fullName>
    </submittedName>
</protein>
<evidence type="ECO:0000313" key="2">
    <source>
        <dbReference type="Proteomes" id="UP000317716"/>
    </source>
</evidence>
<dbReference type="PROSITE" id="PS51318">
    <property type="entry name" value="TAT"/>
    <property type="match status" value="1"/>
</dbReference>